<dbReference type="PROSITE" id="PS50011">
    <property type="entry name" value="PROTEIN_KINASE_DOM"/>
    <property type="match status" value="1"/>
</dbReference>
<organism evidence="5 6">
    <name type="scientific">Funiculus sociatus GB2-A5</name>
    <dbReference type="NCBI Taxonomy" id="2933946"/>
    <lineage>
        <taxon>Bacteria</taxon>
        <taxon>Bacillati</taxon>
        <taxon>Cyanobacteriota</taxon>
        <taxon>Cyanophyceae</taxon>
        <taxon>Coleofasciculales</taxon>
        <taxon>Coleofasciculaceae</taxon>
        <taxon>Funiculus</taxon>
    </lineage>
</organism>
<accession>A0ABV0JLZ8</accession>
<dbReference type="InterPro" id="IPR011009">
    <property type="entry name" value="Kinase-like_dom_sf"/>
</dbReference>
<dbReference type="GO" id="GO:0004674">
    <property type="term" value="F:protein serine/threonine kinase activity"/>
    <property type="evidence" value="ECO:0007669"/>
    <property type="project" value="UniProtKB-KW"/>
</dbReference>
<feature type="domain" description="Protein kinase" evidence="4">
    <location>
        <begin position="9"/>
        <end position="273"/>
    </location>
</feature>
<dbReference type="PANTHER" id="PTHR24363">
    <property type="entry name" value="SERINE/THREONINE PROTEIN KINASE"/>
    <property type="match status" value="1"/>
</dbReference>
<reference evidence="5 6" key="1">
    <citation type="submission" date="2022-04" db="EMBL/GenBank/DDBJ databases">
        <title>Positive selection, recombination, and allopatry shape intraspecific diversity of widespread and dominant cyanobacteria.</title>
        <authorList>
            <person name="Wei J."/>
            <person name="Shu W."/>
            <person name="Hu C."/>
        </authorList>
    </citation>
    <scope>NUCLEOTIDE SEQUENCE [LARGE SCALE GENOMIC DNA]</scope>
    <source>
        <strain evidence="5 6">GB2-A5</strain>
    </source>
</reference>
<keyword evidence="5" id="KW-0418">Kinase</keyword>
<keyword evidence="3" id="KW-0812">Transmembrane</keyword>
<dbReference type="SUPFAM" id="SSF56112">
    <property type="entry name" value="Protein kinase-like (PK-like)"/>
    <property type="match status" value="1"/>
</dbReference>
<comment type="caution">
    <text evidence="5">The sequence shown here is derived from an EMBL/GenBank/DDBJ whole genome shotgun (WGS) entry which is preliminary data.</text>
</comment>
<dbReference type="SMART" id="SM00220">
    <property type="entry name" value="S_TKc"/>
    <property type="match status" value="1"/>
</dbReference>
<keyword evidence="1" id="KW-0547">Nucleotide-binding</keyword>
<evidence type="ECO:0000256" key="2">
    <source>
        <dbReference type="ARBA" id="ARBA00022840"/>
    </source>
</evidence>
<keyword evidence="5" id="KW-0723">Serine/threonine-protein kinase</keyword>
<dbReference type="PANTHER" id="PTHR24363:SF7">
    <property type="entry name" value="SERINE_THREONINE-PROTEIN KINASE-LIKE PROTEIN E"/>
    <property type="match status" value="1"/>
</dbReference>
<protein>
    <submittedName>
        <fullName evidence="5">Serine/threonine protein kinase</fullName>
    </submittedName>
</protein>
<keyword evidence="2" id="KW-0067">ATP-binding</keyword>
<dbReference type="InterPro" id="IPR008271">
    <property type="entry name" value="Ser/Thr_kinase_AS"/>
</dbReference>
<sequence>MKGEVLGRYQIEQQLGKRAGRRTLLARDNQTQELVVVKLLSFSSDFEWEALKLFEREAETLKTISHTSIPRYLDFFELDLPTGKGFALVQSYVDGKSLEEHLKAGRTFSEDEVKQLAKDLLEILIYLHGRQPPVIHRDIKPSNILLANRSGNSVGEVYLVDFGSVQTLAAKDGGTITVVGTYGYMPPEQFGDRAVPSSDLYSLGATLITLVTGSHPADLPHKDGRIQFEKACNPSPAFSRWLRWMIEPSLDRRFASAPVALQALEKPPEEPEIAPLVVSKPTGSKVSLKKDNDYLEILLHPEGFKFNLVFLYCVDLFVAIVLFSAFSASIPWMSQFFFLVLILPLWRTLFALFRRVRLRLDQRQISLIYEIFGIKFKYPSSASKQDINKLEVKYVDQVRQKIIIWVGTQKYELGGNGIISEPELDWLAYELSDWLGLPINVRK</sequence>
<evidence type="ECO:0000313" key="6">
    <source>
        <dbReference type="Proteomes" id="UP001442494"/>
    </source>
</evidence>
<evidence type="ECO:0000256" key="1">
    <source>
        <dbReference type="ARBA" id="ARBA00022741"/>
    </source>
</evidence>
<dbReference type="InterPro" id="IPR000719">
    <property type="entry name" value="Prot_kinase_dom"/>
</dbReference>
<feature type="transmembrane region" description="Helical" evidence="3">
    <location>
        <begin position="309"/>
        <end position="330"/>
    </location>
</feature>
<keyword evidence="3" id="KW-0472">Membrane</keyword>
<dbReference type="Pfam" id="PF00069">
    <property type="entry name" value="Pkinase"/>
    <property type="match status" value="1"/>
</dbReference>
<dbReference type="RefSeq" id="WP_190418378.1">
    <property type="nucleotide sequence ID" value="NZ_JAMPKK010000009.1"/>
</dbReference>
<dbReference type="Gene3D" id="1.10.510.10">
    <property type="entry name" value="Transferase(Phosphotransferase) domain 1"/>
    <property type="match status" value="1"/>
</dbReference>
<dbReference type="PROSITE" id="PS00108">
    <property type="entry name" value="PROTEIN_KINASE_ST"/>
    <property type="match status" value="1"/>
</dbReference>
<feature type="transmembrane region" description="Helical" evidence="3">
    <location>
        <begin position="336"/>
        <end position="353"/>
    </location>
</feature>
<dbReference type="CDD" id="cd14014">
    <property type="entry name" value="STKc_PknB_like"/>
    <property type="match status" value="1"/>
</dbReference>
<keyword evidence="3" id="KW-1133">Transmembrane helix</keyword>
<evidence type="ECO:0000313" key="5">
    <source>
        <dbReference type="EMBL" id="MEP0864054.1"/>
    </source>
</evidence>
<evidence type="ECO:0000259" key="4">
    <source>
        <dbReference type="PROSITE" id="PS50011"/>
    </source>
</evidence>
<keyword evidence="5" id="KW-0808">Transferase</keyword>
<gene>
    <name evidence="5" type="ORF">NDI37_06200</name>
</gene>
<name>A0ABV0JLZ8_9CYAN</name>
<keyword evidence="6" id="KW-1185">Reference proteome</keyword>
<dbReference type="EMBL" id="JAMPKK010000009">
    <property type="protein sequence ID" value="MEP0864054.1"/>
    <property type="molecule type" value="Genomic_DNA"/>
</dbReference>
<evidence type="ECO:0000256" key="3">
    <source>
        <dbReference type="SAM" id="Phobius"/>
    </source>
</evidence>
<proteinExistence type="predicted"/>
<dbReference type="Proteomes" id="UP001442494">
    <property type="component" value="Unassembled WGS sequence"/>
</dbReference>